<evidence type="ECO:0000256" key="13">
    <source>
        <dbReference type="SAM" id="MobiDB-lite"/>
    </source>
</evidence>
<evidence type="ECO:0000256" key="14">
    <source>
        <dbReference type="SAM" id="SignalP"/>
    </source>
</evidence>
<keyword evidence="4 12" id="KW-0336">GPI-anchor</keyword>
<evidence type="ECO:0000256" key="8">
    <source>
        <dbReference type="ARBA" id="ARBA00023180"/>
    </source>
</evidence>
<protein>
    <submittedName>
        <fullName evidence="16">Glypican-5</fullName>
    </submittedName>
</protein>
<keyword evidence="5 14" id="KW-0732">Signal</keyword>
<evidence type="ECO:0000256" key="6">
    <source>
        <dbReference type="ARBA" id="ARBA00022974"/>
    </source>
</evidence>
<dbReference type="InterPro" id="IPR001863">
    <property type="entry name" value="Glypican"/>
</dbReference>
<keyword evidence="9 12" id="KW-0357">Heparan sulfate</keyword>
<keyword evidence="3" id="KW-1003">Cell membrane</keyword>
<feature type="compositionally biased region" description="Low complexity" evidence="13">
    <location>
        <begin position="369"/>
        <end position="380"/>
    </location>
</feature>
<feature type="compositionally biased region" description="Acidic residues" evidence="13">
    <location>
        <begin position="567"/>
        <end position="580"/>
    </location>
</feature>
<feature type="chain" id="PRO_5046452679" evidence="14">
    <location>
        <begin position="30"/>
        <end position="649"/>
    </location>
</feature>
<accession>A0ABM3CST3</accession>
<comment type="function">
    <text evidence="12">Cell surface proteoglycan.</text>
</comment>
<dbReference type="Pfam" id="PF01153">
    <property type="entry name" value="Glypican"/>
    <property type="match status" value="2"/>
</dbReference>
<sequence length="649" mass="70690">MFRAICTRVNFCWIWLAVLFLLKVEDVGAYSCHEVKTAFQVRQIGPLKWVPETPGTDVDLLVCKHQGPSCCTRKMEESYQAAVRRETLQSVRSYSFELKYLISGHATAFQDTFQYLLSFSQGHLSSLLEDTYSPLSREALPHVNALFSSLSLYIHGHNLSLEAAVARFHDNLFPLVYGRLVNPGVGVQGGLSGERGECLRATRQDVNPFGPHPETLAQELGRTLGAGRALSLALAEGTEVMNATEHVSFTKECLRGLTKMQYCSHCRGLTLIKPCVGYCLNVMRGCLASVAELDGPWRRYVAVLEELINAVAGQHSLELALLGVRGHVNEAILHAQLHGPTLTATVDKVCGRSAKEPRTSVRPDPASEVTTFTVTSSTVPPSDPPSTPPTRTADGTTCPPEEAPGAHSSWQGSAHREGGRLILTDRFLFTQTTIAPAQISCPPHSFPLKPSKNDKPRSLKKISREFLSYIQRYKSFFAVLPEMLCEGEMVMDDFTCWSGDDVVESYTGRVVGNGLQAQKQNPEVKVRSPNPELAVVKERLERFNQEIQDMLPGLGQSESWGELGSGDTEDGSGDCDDEDGCQGSGTGTVRNSPDGRPEVSSDKAVGSNPGGRAPPVVRVRGAGCPPACLSLPTALTLLLVTLALQWRML</sequence>
<evidence type="ECO:0000256" key="9">
    <source>
        <dbReference type="ARBA" id="ARBA00023207"/>
    </source>
</evidence>
<evidence type="ECO:0000256" key="7">
    <source>
        <dbReference type="ARBA" id="ARBA00023136"/>
    </source>
</evidence>
<name>A0ABM3CST3_SALSA</name>
<keyword evidence="15" id="KW-1185">Reference proteome</keyword>
<dbReference type="PANTHER" id="PTHR10822:SF19">
    <property type="entry name" value="GLYPICAN-5"/>
    <property type="match status" value="1"/>
</dbReference>
<evidence type="ECO:0000313" key="15">
    <source>
        <dbReference type="Proteomes" id="UP001652741"/>
    </source>
</evidence>
<dbReference type="RefSeq" id="XP_045549614.1">
    <property type="nucleotide sequence ID" value="XM_045693658.1"/>
</dbReference>
<feature type="region of interest" description="Disordered" evidence="13">
    <location>
        <begin position="553"/>
        <end position="614"/>
    </location>
</feature>
<keyword evidence="10 12" id="KW-0449">Lipoprotein</keyword>
<evidence type="ECO:0000256" key="10">
    <source>
        <dbReference type="ARBA" id="ARBA00023288"/>
    </source>
</evidence>
<evidence type="ECO:0000256" key="5">
    <source>
        <dbReference type="ARBA" id="ARBA00022729"/>
    </source>
</evidence>
<comment type="similarity">
    <text evidence="2 11">Belongs to the glypican family.</text>
</comment>
<keyword evidence="7 12" id="KW-0472">Membrane</keyword>
<evidence type="ECO:0000256" key="1">
    <source>
        <dbReference type="ARBA" id="ARBA00004609"/>
    </source>
</evidence>
<dbReference type="PANTHER" id="PTHR10822">
    <property type="entry name" value="GLYPICAN"/>
    <property type="match status" value="1"/>
</dbReference>
<organism evidence="15 16">
    <name type="scientific">Salmo salar</name>
    <name type="common">Atlantic salmon</name>
    <dbReference type="NCBI Taxonomy" id="8030"/>
    <lineage>
        <taxon>Eukaryota</taxon>
        <taxon>Metazoa</taxon>
        <taxon>Chordata</taxon>
        <taxon>Craniata</taxon>
        <taxon>Vertebrata</taxon>
        <taxon>Euteleostomi</taxon>
        <taxon>Actinopterygii</taxon>
        <taxon>Neopterygii</taxon>
        <taxon>Teleostei</taxon>
        <taxon>Protacanthopterygii</taxon>
        <taxon>Salmoniformes</taxon>
        <taxon>Salmonidae</taxon>
        <taxon>Salmoninae</taxon>
        <taxon>Salmo</taxon>
    </lineage>
</organism>
<gene>
    <name evidence="16" type="primary">LOC106568853</name>
</gene>
<evidence type="ECO:0000256" key="4">
    <source>
        <dbReference type="ARBA" id="ARBA00022622"/>
    </source>
</evidence>
<keyword evidence="8" id="KW-0325">Glycoprotein</keyword>
<dbReference type="InterPro" id="IPR019803">
    <property type="entry name" value="Glypican_CS"/>
</dbReference>
<evidence type="ECO:0000256" key="3">
    <source>
        <dbReference type="ARBA" id="ARBA00022475"/>
    </source>
</evidence>
<evidence type="ECO:0000256" key="2">
    <source>
        <dbReference type="ARBA" id="ARBA00010260"/>
    </source>
</evidence>
<keyword evidence="6 12" id="KW-0654">Proteoglycan</keyword>
<evidence type="ECO:0000256" key="11">
    <source>
        <dbReference type="RuleBase" id="RU003518"/>
    </source>
</evidence>
<evidence type="ECO:0000256" key="12">
    <source>
        <dbReference type="RuleBase" id="RU003519"/>
    </source>
</evidence>
<dbReference type="Proteomes" id="UP001652741">
    <property type="component" value="Chromosome ssa14"/>
</dbReference>
<feature type="signal peptide" evidence="14">
    <location>
        <begin position="1"/>
        <end position="29"/>
    </location>
</feature>
<comment type="subcellular location">
    <subcellularLocation>
        <location evidence="1 12">Cell membrane</location>
        <topology evidence="1 12">Lipid-anchor</topology>
        <topology evidence="1 12">GPI-anchor</topology>
    </subcellularLocation>
</comment>
<proteinExistence type="inferred from homology"/>
<reference evidence="16" key="1">
    <citation type="submission" date="2025-08" db="UniProtKB">
        <authorList>
            <consortium name="RefSeq"/>
        </authorList>
    </citation>
    <scope>IDENTIFICATION</scope>
</reference>
<evidence type="ECO:0000313" key="16">
    <source>
        <dbReference type="RefSeq" id="XP_045549614.1"/>
    </source>
</evidence>
<dbReference type="GeneID" id="106568853"/>
<feature type="region of interest" description="Disordered" evidence="13">
    <location>
        <begin position="353"/>
        <end position="415"/>
    </location>
</feature>
<dbReference type="PROSITE" id="PS01207">
    <property type="entry name" value="GLYPICAN"/>
    <property type="match status" value="1"/>
</dbReference>